<dbReference type="SMART" id="SM00409">
    <property type="entry name" value="IG"/>
    <property type="match status" value="7"/>
</dbReference>
<keyword evidence="7" id="KW-1185">Reference proteome</keyword>
<dbReference type="PANTHER" id="PTHR12207:SF25">
    <property type="entry name" value="IMMUNOGLOBULIN SUPERFAMILY MEMBER 2"/>
    <property type="match status" value="1"/>
</dbReference>
<feature type="domain" description="Ig-like" evidence="5">
    <location>
        <begin position="687"/>
        <end position="808"/>
    </location>
</feature>
<dbReference type="InterPro" id="IPR013783">
    <property type="entry name" value="Ig-like_fold"/>
</dbReference>
<accession>A0ABR3MVX0</accession>
<dbReference type="Proteomes" id="UP001558613">
    <property type="component" value="Unassembled WGS sequence"/>
</dbReference>
<keyword evidence="2" id="KW-1015">Disulfide bond</keyword>
<keyword evidence="4" id="KW-0472">Membrane</keyword>
<keyword evidence="3" id="KW-0393">Immunoglobulin domain</keyword>
<name>A0ABR3MVX0_9TELE</name>
<dbReference type="InterPro" id="IPR003599">
    <property type="entry name" value="Ig_sub"/>
</dbReference>
<evidence type="ECO:0000259" key="5">
    <source>
        <dbReference type="PROSITE" id="PS50835"/>
    </source>
</evidence>
<organism evidence="6 7">
    <name type="scientific">Cirrhinus molitorella</name>
    <name type="common">mud carp</name>
    <dbReference type="NCBI Taxonomy" id="172907"/>
    <lineage>
        <taxon>Eukaryota</taxon>
        <taxon>Metazoa</taxon>
        <taxon>Chordata</taxon>
        <taxon>Craniata</taxon>
        <taxon>Vertebrata</taxon>
        <taxon>Euteleostomi</taxon>
        <taxon>Actinopterygii</taxon>
        <taxon>Neopterygii</taxon>
        <taxon>Teleostei</taxon>
        <taxon>Ostariophysi</taxon>
        <taxon>Cypriniformes</taxon>
        <taxon>Cyprinidae</taxon>
        <taxon>Labeoninae</taxon>
        <taxon>Labeonini</taxon>
        <taxon>Cirrhinus</taxon>
    </lineage>
</organism>
<protein>
    <recommendedName>
        <fullName evidence="5">Ig-like domain-containing protein</fullName>
    </recommendedName>
</protein>
<feature type="domain" description="Ig-like" evidence="5">
    <location>
        <begin position="542"/>
        <end position="655"/>
    </location>
</feature>
<evidence type="ECO:0000256" key="1">
    <source>
        <dbReference type="ARBA" id="ARBA00022729"/>
    </source>
</evidence>
<keyword evidence="4" id="KW-1133">Transmembrane helix</keyword>
<dbReference type="Pfam" id="PF07686">
    <property type="entry name" value="V-set"/>
    <property type="match status" value="2"/>
</dbReference>
<dbReference type="InterPro" id="IPR003598">
    <property type="entry name" value="Ig_sub2"/>
</dbReference>
<dbReference type="Gene3D" id="2.60.40.10">
    <property type="entry name" value="Immunoglobulins"/>
    <property type="match status" value="6"/>
</dbReference>
<gene>
    <name evidence="6" type="ORF">QQF64_034142</name>
</gene>
<reference evidence="6 7" key="1">
    <citation type="submission" date="2023-09" db="EMBL/GenBank/DDBJ databases">
        <authorList>
            <person name="Wang M."/>
        </authorList>
    </citation>
    <scope>NUCLEOTIDE SEQUENCE [LARGE SCALE GENOMIC DNA]</scope>
    <source>
        <strain evidence="6">GT-2023</strain>
        <tissue evidence="6">Liver</tissue>
    </source>
</reference>
<dbReference type="PROSITE" id="PS50835">
    <property type="entry name" value="IG_LIKE"/>
    <property type="match status" value="6"/>
</dbReference>
<dbReference type="InterPro" id="IPR036179">
    <property type="entry name" value="Ig-like_dom_sf"/>
</dbReference>
<feature type="transmembrane region" description="Helical" evidence="4">
    <location>
        <begin position="363"/>
        <end position="383"/>
    </location>
</feature>
<dbReference type="EMBL" id="JAYMGO010000009">
    <property type="protein sequence ID" value="KAL1268779.1"/>
    <property type="molecule type" value="Genomic_DNA"/>
</dbReference>
<keyword evidence="4" id="KW-0812">Transmembrane</keyword>
<keyword evidence="1" id="KW-0732">Signal</keyword>
<dbReference type="SMART" id="SM00408">
    <property type="entry name" value="IGc2"/>
    <property type="match status" value="2"/>
</dbReference>
<dbReference type="SUPFAM" id="SSF48726">
    <property type="entry name" value="Immunoglobulin"/>
    <property type="match status" value="7"/>
</dbReference>
<comment type="caution">
    <text evidence="6">The sequence shown here is derived from an EMBL/GenBank/DDBJ whole genome shotgun (WGS) entry which is preliminary data.</text>
</comment>
<feature type="domain" description="Ig-like" evidence="5">
    <location>
        <begin position="118"/>
        <end position="216"/>
    </location>
</feature>
<dbReference type="CDD" id="cd00099">
    <property type="entry name" value="IgV"/>
    <property type="match status" value="1"/>
</dbReference>
<evidence type="ECO:0000256" key="2">
    <source>
        <dbReference type="ARBA" id="ARBA00023157"/>
    </source>
</evidence>
<dbReference type="SMART" id="SM00406">
    <property type="entry name" value="IGv"/>
    <property type="match status" value="3"/>
</dbReference>
<dbReference type="InterPro" id="IPR051102">
    <property type="entry name" value="IgSF_V-set/TM_domain"/>
</dbReference>
<feature type="domain" description="Ig-like" evidence="5">
    <location>
        <begin position="810"/>
        <end position="935"/>
    </location>
</feature>
<evidence type="ECO:0000313" key="7">
    <source>
        <dbReference type="Proteomes" id="UP001558613"/>
    </source>
</evidence>
<dbReference type="InterPro" id="IPR013106">
    <property type="entry name" value="Ig_V-set"/>
</dbReference>
<evidence type="ECO:0000313" key="6">
    <source>
        <dbReference type="EMBL" id="KAL1268779.1"/>
    </source>
</evidence>
<feature type="domain" description="Ig-like" evidence="5">
    <location>
        <begin position="950"/>
        <end position="1055"/>
    </location>
</feature>
<sequence>MHIGLSLLQTFQHTHLSVTWFLYGEEDENPWPIITLNKDLTVKTGAGFEDRYRAGLISMHKVEDTTYILKMPQVQLSDQGKFYCKAIEWIQDADRSWTQIAHKITTACNVEIKPIVAPDAGTFSVFLKVSKGPLQVGDALDIRCSVNAQNLPGHFFLVTWLKNQQKVAQIGSSGVLTMFNSYKERESAAEVRAVKTSHADYLLTIRSARTEDQGQYHPETVSITAESDLAVVMEMKDAVNEGDPLWVTCLVSGFKGPLSVSWQHKKEGVSFSDVISLTHEGVMKDIGASGEYKCIVSEWTVQSNGEMKKANTQSQQKAIMVNSVVGEMSLYSHTPLLETTVNTVAKFECSVMRTTTNTSRFTITWMIGSQMILSMLFIIFYLAPWITDETRDRKGSISRMVDFWCRLWHLALLLCLTGLMQWDLCSGQIQVQIQKGPLYRVKGYPIFISCSVTGFTGPSERDFQFILKKPNMDVNMISTKDPDFPYGMFSGRIRNKEIEIQRLSGSSVLLKIADLLENDAGDLVCETLHTGGAYHGDYAAETKLNVIADTLEASYSGSPSQSLSEGDPLQLECQVSSQTFQHTHLSVTWFLYGEEDENPRPIITLDKDLTVKTGAGFEDRYRSGLISINKVEDTTYILKMPQVQLSDQGKFYCKAIEWIQDPDRSWTQIAHKITTACNVEIKPIVAPDAGTFSVFLKASKGPLQVGDALDIRCSVNAQNLPGHFFLVTWLKNQQKVAQIGSSGVLTMFNSYKERESAAEVRAVKTSHADYLLTIRSARTEDQGQYQCEVWQEDMNEDGTFKKIQKQMSSPETVNITVKESDLAVVMEMKDVVTEGDPLRVTCLVSGFKGPLSVSWQHKKDSGVSFSDVISLTHEGVLKDIGARYQSRHVRTLHSPAGNFTLEIGASATSDSGEYKCIVSEWTVQSNGEMKKANTQSQQKAIMVNSVESLMKVILTSRTIRVAIDSPVELLCRVRGPKVSLAVRWMFQPRNSTVQTNILSIHHTGEITWGADQRNYQLSIQAQPSDTRFILMVPRASKKQEGQYQCQVDAYQKDIQKAMKNSNPLAVTIRKPGRTTDLHVRTAAGLHQGFPWLRPAQA</sequence>
<dbReference type="InterPro" id="IPR007110">
    <property type="entry name" value="Ig-like_dom"/>
</dbReference>
<feature type="domain" description="Ig-like" evidence="5">
    <location>
        <begin position="218"/>
        <end position="313"/>
    </location>
</feature>
<dbReference type="PANTHER" id="PTHR12207">
    <property type="entry name" value="V-SET AND TRANSMEMBRANE DOMAIN-CONTAINING PROTEIN"/>
    <property type="match status" value="1"/>
</dbReference>
<evidence type="ECO:0000256" key="4">
    <source>
        <dbReference type="SAM" id="Phobius"/>
    </source>
</evidence>
<evidence type="ECO:0000256" key="3">
    <source>
        <dbReference type="ARBA" id="ARBA00023319"/>
    </source>
</evidence>
<feature type="transmembrane region" description="Helical" evidence="4">
    <location>
        <begin position="403"/>
        <end position="422"/>
    </location>
</feature>
<proteinExistence type="predicted"/>